<dbReference type="PANTHER" id="PTHR44858:SF1">
    <property type="entry name" value="UDP-N-ACETYLGLUCOSAMINE--PEPTIDE N-ACETYLGLUCOSAMINYLTRANSFERASE SPINDLY-RELATED"/>
    <property type="match status" value="1"/>
</dbReference>
<evidence type="ECO:0000256" key="4">
    <source>
        <dbReference type="SAM" id="Phobius"/>
    </source>
</evidence>
<dbReference type="InterPro" id="IPR050498">
    <property type="entry name" value="Ycf3"/>
</dbReference>
<dbReference type="PANTHER" id="PTHR44858">
    <property type="entry name" value="TETRATRICOPEPTIDE REPEAT PROTEIN 6"/>
    <property type="match status" value="1"/>
</dbReference>
<organism evidence="5 6">
    <name type="scientific">Candidatus Roizmanbacteria bacterium GW2011_GWA2_32_13</name>
    <dbReference type="NCBI Taxonomy" id="1618475"/>
    <lineage>
        <taxon>Bacteria</taxon>
        <taxon>Candidatus Roizmaniibacteriota</taxon>
    </lineage>
</organism>
<gene>
    <name evidence="5" type="ORF">UR23_C0024G0005</name>
</gene>
<name>A0A0F9YXR0_9BACT</name>
<accession>A0A0F9YXR0</accession>
<sequence>MENNNKDTNSFSRVGLIKTKISTGWIDNTIIYLIYALIFLIPIFFLPIFSFSLGAAKEILAVALVLTATGFWLVKVMIEGKLSFINTWLNKILLIFIVLTGISSLLSFSPYNSIIFGSSSAFLTIFAISALAFWLITVNFNLSKVIFAYFILIISLSLLNIMGLLTAFNILFIPGVSFTAFFNPMGSFNNLGVAVALNILLITGFLSFSSFNYYWLQILARIFMIISFATLVIVNYWWLWIIFIISLIFILALKFAHDGENIDRKSLILPLILVFISLFFILTKYSIMQVPMSVFLTLDKTFELTGSVFKDSVKNIFFGFGPGAFENAFHLYKGAIFNKESLWNISFISGWSIWFSNILTLGILGSISLLGFLISATYKNLNAFLKSWSQSKSPRGLIGMLAGINSVIIFFILGGFLNLTYGLSFMLILFIVLALGIVSRSHLYNGDDIKTIDLLHPPQRSLISLLALIFLLMVVVALLYFEGRRVLSNIVFSNGINQINQAKSVEDVDQGLIKIIKASNYDRFNSTYLQNILIGFRLRAQLTLQNNETEKDQKVQELQDIINSAQSLQVNLEKINSKNVLDWISLGNFYESFIPVLNESNILATKFYLKGQEFSPYNPLILASIARANIALFDALPSSTKNKNKILDNALNQLEETLKLKANYDLAYFLRAQIYERKNDLDKALENALVAQFLSPKDTGLVFEVGKLYYKTDDFNRAEDNLKSVLSLTPNHSNARYLLALIYEKQGKITLARGHLEEILKLNPENEEIKSFLSRISKKTKSVDKESKE</sequence>
<dbReference type="Pfam" id="PF14559">
    <property type="entry name" value="TPR_19"/>
    <property type="match status" value="1"/>
</dbReference>
<protein>
    <submittedName>
        <fullName evidence="5">TPR domain protein</fullName>
    </submittedName>
</protein>
<keyword evidence="4" id="KW-1133">Transmembrane helix</keyword>
<feature type="transmembrane region" description="Helical" evidence="4">
    <location>
        <begin position="147"/>
        <end position="173"/>
    </location>
</feature>
<evidence type="ECO:0000313" key="6">
    <source>
        <dbReference type="Proteomes" id="UP000034349"/>
    </source>
</evidence>
<feature type="transmembrane region" description="Helical" evidence="4">
    <location>
        <begin position="114"/>
        <end position="135"/>
    </location>
</feature>
<dbReference type="InterPro" id="IPR019734">
    <property type="entry name" value="TPR_rpt"/>
</dbReference>
<feature type="transmembrane region" description="Helical" evidence="4">
    <location>
        <begin position="351"/>
        <end position="376"/>
    </location>
</feature>
<feature type="transmembrane region" description="Helical" evidence="4">
    <location>
        <begin position="59"/>
        <end position="76"/>
    </location>
</feature>
<dbReference type="InterPro" id="IPR011990">
    <property type="entry name" value="TPR-like_helical_dom_sf"/>
</dbReference>
<feature type="repeat" description="TPR" evidence="3">
    <location>
        <begin position="699"/>
        <end position="732"/>
    </location>
</feature>
<dbReference type="SUPFAM" id="SSF48452">
    <property type="entry name" value="TPR-like"/>
    <property type="match status" value="2"/>
</dbReference>
<evidence type="ECO:0000256" key="1">
    <source>
        <dbReference type="ARBA" id="ARBA00022737"/>
    </source>
</evidence>
<evidence type="ECO:0000256" key="2">
    <source>
        <dbReference type="ARBA" id="ARBA00022803"/>
    </source>
</evidence>
<feature type="transmembrane region" description="Helical" evidence="4">
    <location>
        <begin position="267"/>
        <end position="287"/>
    </location>
</feature>
<dbReference type="Proteomes" id="UP000034349">
    <property type="component" value="Unassembled WGS sequence"/>
</dbReference>
<dbReference type="AlphaFoldDB" id="A0A0F9YXR0"/>
<feature type="transmembrane region" description="Helical" evidence="4">
    <location>
        <begin position="185"/>
        <end position="206"/>
    </location>
</feature>
<feature type="transmembrane region" description="Helical" evidence="4">
    <location>
        <begin position="213"/>
        <end position="231"/>
    </location>
</feature>
<feature type="transmembrane region" description="Helical" evidence="4">
    <location>
        <begin position="237"/>
        <end position="255"/>
    </location>
</feature>
<dbReference type="Pfam" id="PF13432">
    <property type="entry name" value="TPR_16"/>
    <property type="match status" value="1"/>
</dbReference>
<evidence type="ECO:0000313" key="5">
    <source>
        <dbReference type="EMBL" id="KKP36213.1"/>
    </source>
</evidence>
<feature type="transmembrane region" description="Helical" evidence="4">
    <location>
        <begin position="397"/>
        <end position="417"/>
    </location>
</feature>
<dbReference type="SMART" id="SM00028">
    <property type="entry name" value="TPR"/>
    <property type="match status" value="3"/>
</dbReference>
<dbReference type="Gene3D" id="1.25.40.10">
    <property type="entry name" value="Tetratricopeptide repeat domain"/>
    <property type="match status" value="1"/>
</dbReference>
<reference evidence="5 6" key="1">
    <citation type="journal article" date="2015" name="Nature">
        <title>rRNA introns, odd ribosomes, and small enigmatic genomes across a large radiation of phyla.</title>
        <authorList>
            <person name="Brown C.T."/>
            <person name="Hug L.A."/>
            <person name="Thomas B.C."/>
            <person name="Sharon I."/>
            <person name="Castelle C.J."/>
            <person name="Singh A."/>
            <person name="Wilkins M.J."/>
            <person name="Williams K.H."/>
            <person name="Banfield J.F."/>
        </authorList>
    </citation>
    <scope>NUCLEOTIDE SEQUENCE [LARGE SCALE GENOMIC DNA]</scope>
</reference>
<dbReference type="PROSITE" id="PS50005">
    <property type="entry name" value="TPR"/>
    <property type="match status" value="2"/>
</dbReference>
<keyword evidence="4" id="KW-0472">Membrane</keyword>
<comment type="caution">
    <text evidence="5">The sequence shown here is derived from an EMBL/GenBank/DDBJ whole genome shotgun (WGS) entry which is preliminary data.</text>
</comment>
<evidence type="ECO:0000256" key="3">
    <source>
        <dbReference type="PROSITE-ProRule" id="PRU00339"/>
    </source>
</evidence>
<keyword evidence="4" id="KW-0812">Transmembrane</keyword>
<feature type="transmembrane region" description="Helical" evidence="4">
    <location>
        <begin position="88"/>
        <end position="108"/>
    </location>
</feature>
<dbReference type="EMBL" id="LBOK01000024">
    <property type="protein sequence ID" value="KKP36213.1"/>
    <property type="molecule type" value="Genomic_DNA"/>
</dbReference>
<keyword evidence="1" id="KW-0677">Repeat</keyword>
<feature type="transmembrane region" description="Helical" evidence="4">
    <location>
        <begin position="462"/>
        <end position="481"/>
    </location>
</feature>
<keyword evidence="2 3" id="KW-0802">TPR repeat</keyword>
<feature type="transmembrane region" description="Helical" evidence="4">
    <location>
        <begin position="423"/>
        <end position="441"/>
    </location>
</feature>
<feature type="repeat" description="TPR" evidence="3">
    <location>
        <begin position="733"/>
        <end position="766"/>
    </location>
</feature>
<feature type="transmembrane region" description="Helical" evidence="4">
    <location>
        <begin position="30"/>
        <end position="53"/>
    </location>
</feature>
<proteinExistence type="predicted"/>